<reference evidence="2 3" key="1">
    <citation type="journal article" date="2017" name="FEMS Microbiol. Ecol.">
        <title>Reconstructed genomes of novel Dehalococcoides mccartyi strains from 1,2,3,4-tetrachlorodibenzo-p-dioxin-dechlorinating enrichment cultures reveal divergent reductive dehalogenase gene profiles.</title>
        <authorList>
            <person name="Dam H.T."/>
            <person name="Vollmers J."/>
            <person name="Kaster A.K."/>
            <person name="Haggblom M.M."/>
        </authorList>
    </citation>
    <scope>NUCLEOTIDE SEQUENCE [LARGE SCALE GENOMIC DNA]</scope>
    <source>
        <strain evidence="2 3">H1-3-2.001</strain>
    </source>
</reference>
<keyword evidence="1" id="KW-0812">Transmembrane</keyword>
<dbReference type="AlphaFoldDB" id="A0A2J1E0A9"/>
<dbReference type="Proteomes" id="UP000233649">
    <property type="component" value="Unassembled WGS sequence"/>
</dbReference>
<evidence type="ECO:0000256" key="1">
    <source>
        <dbReference type="SAM" id="Phobius"/>
    </source>
</evidence>
<keyword evidence="1" id="KW-0472">Membrane</keyword>
<feature type="transmembrane region" description="Helical" evidence="1">
    <location>
        <begin position="6"/>
        <end position="22"/>
    </location>
</feature>
<dbReference type="EMBL" id="PHFD01000059">
    <property type="protein sequence ID" value="PKH47882.1"/>
    <property type="molecule type" value="Genomic_DNA"/>
</dbReference>
<evidence type="ECO:0000313" key="3">
    <source>
        <dbReference type="Proteomes" id="UP000233649"/>
    </source>
</evidence>
<organism evidence="2 3">
    <name type="scientific">Dehalococcoides mccartyi</name>
    <dbReference type="NCBI Taxonomy" id="61435"/>
    <lineage>
        <taxon>Bacteria</taxon>
        <taxon>Bacillati</taxon>
        <taxon>Chloroflexota</taxon>
        <taxon>Dehalococcoidia</taxon>
        <taxon>Dehalococcoidales</taxon>
        <taxon>Dehalococcoidaceae</taxon>
        <taxon>Dehalococcoides</taxon>
    </lineage>
</organism>
<feature type="transmembrane region" description="Helical" evidence="1">
    <location>
        <begin position="62"/>
        <end position="84"/>
    </location>
</feature>
<sequence length="91" mass="10208">MWFSIGMIVGALIVGLVWWLKAKNAYLKWYEWLIGIAGAALLVFTIQNIFGSFAETEPKAAAMFVLVTGLPSLILLAIAWQLALRRFRTVH</sequence>
<gene>
    <name evidence="2" type="ORF">CVH13_00172</name>
</gene>
<proteinExistence type="predicted"/>
<evidence type="ECO:0000313" key="2">
    <source>
        <dbReference type="EMBL" id="PKH47882.1"/>
    </source>
</evidence>
<protein>
    <submittedName>
        <fullName evidence="2">Zinc ribbon domain-containing protein</fullName>
    </submittedName>
</protein>
<name>A0A2J1E0A9_9CHLR</name>
<accession>A0A2J1E0A9</accession>
<keyword evidence="1" id="KW-1133">Transmembrane helix</keyword>
<comment type="caution">
    <text evidence="2">The sequence shown here is derived from an EMBL/GenBank/DDBJ whole genome shotgun (WGS) entry which is preliminary data.</text>
</comment>
<feature type="transmembrane region" description="Helical" evidence="1">
    <location>
        <begin position="29"/>
        <end position="50"/>
    </location>
</feature>